<keyword evidence="2" id="KW-1185">Reference proteome</keyword>
<accession>A0A066WKE9</accession>
<evidence type="ECO:0000313" key="2">
    <source>
        <dbReference type="Proteomes" id="UP000027064"/>
    </source>
</evidence>
<comment type="caution">
    <text evidence="1">The sequence shown here is derived from an EMBL/GenBank/DDBJ whole genome shotgun (WGS) entry which is preliminary data.</text>
</comment>
<dbReference type="RefSeq" id="WP_035660653.1">
    <property type="nucleotide sequence ID" value="NZ_JNCA01000022.1"/>
</dbReference>
<dbReference type="AlphaFoldDB" id="A0A066WKE9"/>
<dbReference type="eggNOG" id="ENOG5032W78">
    <property type="taxonomic scope" value="Bacteria"/>
</dbReference>
<protein>
    <submittedName>
        <fullName evidence="1">Uncharacterized protein</fullName>
    </submittedName>
</protein>
<dbReference type="EMBL" id="JNCA01000022">
    <property type="protein sequence ID" value="KDN54477.1"/>
    <property type="molecule type" value="Genomic_DNA"/>
</dbReference>
<gene>
    <name evidence="1" type="ORF">FEM21_24390</name>
</gene>
<proteinExistence type="predicted"/>
<dbReference type="OrthoDB" id="1427655at2"/>
<dbReference type="Proteomes" id="UP000027064">
    <property type="component" value="Unassembled WGS sequence"/>
</dbReference>
<name>A0A066WKE9_9FLAO</name>
<dbReference type="STRING" id="1492738.FEM21_24390"/>
<sequence>MSKILISFFIFFSVIAFGQSTNSLELKGKVASYISNLEGIYVINLQSEQSVSTNENGDFVIKANAGDTLLFSGVLFKQKKILLCEEDFTNENFKVHLVATVTQLNEVVVRNYSNINAVSVGIISANKKAYTPAERKYATASSARLNPMGLDPVLNLISGRSAVLKKEIAIEKKEGYMILLEKMFGKEHFITKLQLPLDYIKGFEYYVVDNQKFTKILEMKNKTTIEFLLAELAQKYKAIIARENQ</sequence>
<reference evidence="1 2" key="1">
    <citation type="submission" date="2014-05" db="EMBL/GenBank/DDBJ databases">
        <title>Genome Sequence of Flavobacterium sp. EM1321.</title>
        <authorList>
            <person name="Shin S.-K."/>
            <person name="Yi H."/>
        </authorList>
    </citation>
    <scope>NUCLEOTIDE SEQUENCE [LARGE SCALE GENOMIC DNA]</scope>
    <source>
        <strain evidence="1 2">EM1321</strain>
    </source>
</reference>
<dbReference type="PATRIC" id="fig|1492738.3.peg.2426"/>
<evidence type="ECO:0000313" key="1">
    <source>
        <dbReference type="EMBL" id="KDN54477.1"/>
    </source>
</evidence>
<organism evidence="1 2">
    <name type="scientific">Flavobacterium seoulense</name>
    <dbReference type="NCBI Taxonomy" id="1492738"/>
    <lineage>
        <taxon>Bacteria</taxon>
        <taxon>Pseudomonadati</taxon>
        <taxon>Bacteroidota</taxon>
        <taxon>Flavobacteriia</taxon>
        <taxon>Flavobacteriales</taxon>
        <taxon>Flavobacteriaceae</taxon>
        <taxon>Flavobacterium</taxon>
    </lineage>
</organism>